<gene>
    <name evidence="6" type="ordered locus">Lcho_0364</name>
</gene>
<evidence type="ECO:0000313" key="7">
    <source>
        <dbReference type="Proteomes" id="UP000001693"/>
    </source>
</evidence>
<dbReference type="GO" id="GO:0015035">
    <property type="term" value="F:protein-disulfide reductase activity"/>
    <property type="evidence" value="ECO:0007669"/>
    <property type="project" value="TreeGrafter"/>
</dbReference>
<evidence type="ECO:0000256" key="4">
    <source>
        <dbReference type="ARBA" id="ARBA00023284"/>
    </source>
</evidence>
<dbReference type="RefSeq" id="WP_012345401.1">
    <property type="nucleotide sequence ID" value="NC_010524.1"/>
</dbReference>
<dbReference type="InterPro" id="IPR013766">
    <property type="entry name" value="Thioredoxin_domain"/>
</dbReference>
<keyword evidence="3" id="KW-1015">Disulfide bond</keyword>
<dbReference type="Gene3D" id="1.25.40.10">
    <property type="entry name" value="Tetratricopeptide repeat domain"/>
    <property type="match status" value="2"/>
</dbReference>
<dbReference type="eggNOG" id="COG3118">
    <property type="taxonomic scope" value="Bacteria"/>
</dbReference>
<dbReference type="PANTHER" id="PTHR45663:SF11">
    <property type="entry name" value="GEO12009P1"/>
    <property type="match status" value="1"/>
</dbReference>
<keyword evidence="7" id="KW-1185">Reference proteome</keyword>
<evidence type="ECO:0000259" key="5">
    <source>
        <dbReference type="PROSITE" id="PS51352"/>
    </source>
</evidence>
<dbReference type="Pfam" id="PF14561">
    <property type="entry name" value="TPR_20"/>
    <property type="match status" value="1"/>
</dbReference>
<dbReference type="Pfam" id="PF14559">
    <property type="entry name" value="TPR_19"/>
    <property type="match status" value="1"/>
</dbReference>
<dbReference type="EMBL" id="CP001013">
    <property type="protein sequence ID" value="ACB32639.1"/>
    <property type="molecule type" value="Genomic_DNA"/>
</dbReference>
<accession>B1XWZ3</accession>
<sequence>MIDITLQNFESELIHGSQQQPVLLDIWAPWCGPCKQLGPVLEKLEAAYEGRFVLAKLNSDEVPEISSQLSQMFGVRSIPFCVMFSQGQPVDGFVGAIPEDKIREFLDKHVPSLESLEAEADLEEAAELAEDNPDAALAKLQEAVAIDPANDAARYDYIKLLLQMNRLAEARRAYQPVASKALHDTRLAALGAWLDAGEAAQQARPAAELDAAIAANKRDFAARFERAQVLFAQQDLTAAMDELLEILMRDKAWSEGLARKTYVAILELMTKPAPKPAAAEAKGALELTGKTAVAPADPLLDQYRRKLSMVLF</sequence>
<protein>
    <submittedName>
        <fullName evidence="6">Thioredoxin domain</fullName>
    </submittedName>
</protein>
<dbReference type="SUPFAM" id="SSF48452">
    <property type="entry name" value="TPR-like"/>
    <property type="match status" value="1"/>
</dbReference>
<dbReference type="GO" id="GO:0045454">
    <property type="term" value="P:cell redox homeostasis"/>
    <property type="evidence" value="ECO:0007669"/>
    <property type="project" value="TreeGrafter"/>
</dbReference>
<dbReference type="Proteomes" id="UP000001693">
    <property type="component" value="Chromosome"/>
</dbReference>
<dbReference type="Pfam" id="PF00085">
    <property type="entry name" value="Thioredoxin"/>
    <property type="match status" value="1"/>
</dbReference>
<dbReference type="CDD" id="cd02956">
    <property type="entry name" value="ybbN"/>
    <property type="match status" value="1"/>
</dbReference>
<reference evidence="6 7" key="1">
    <citation type="submission" date="2008-03" db="EMBL/GenBank/DDBJ databases">
        <title>Complete sequence of Leptothrix cholodnii SP-6.</title>
        <authorList>
            <consortium name="US DOE Joint Genome Institute"/>
            <person name="Copeland A."/>
            <person name="Lucas S."/>
            <person name="Lapidus A."/>
            <person name="Glavina del Rio T."/>
            <person name="Dalin E."/>
            <person name="Tice H."/>
            <person name="Bruce D."/>
            <person name="Goodwin L."/>
            <person name="Pitluck S."/>
            <person name="Chertkov O."/>
            <person name="Brettin T."/>
            <person name="Detter J.C."/>
            <person name="Han C."/>
            <person name="Kuske C.R."/>
            <person name="Schmutz J."/>
            <person name="Larimer F."/>
            <person name="Land M."/>
            <person name="Hauser L."/>
            <person name="Kyrpides N."/>
            <person name="Lykidis A."/>
            <person name="Emerson D."/>
            <person name="Richardson P."/>
        </authorList>
    </citation>
    <scope>NUCLEOTIDE SEQUENCE [LARGE SCALE GENOMIC DNA]</scope>
    <source>
        <strain evidence="7">ATCC 51168 / LMG 8142 / SP-6</strain>
    </source>
</reference>
<dbReference type="STRING" id="395495.Lcho_0364"/>
<evidence type="ECO:0000256" key="1">
    <source>
        <dbReference type="ARBA" id="ARBA00022448"/>
    </source>
</evidence>
<evidence type="ECO:0000313" key="6">
    <source>
        <dbReference type="EMBL" id="ACB32639.1"/>
    </source>
</evidence>
<dbReference type="InterPro" id="IPR036249">
    <property type="entry name" value="Thioredoxin-like_sf"/>
</dbReference>
<dbReference type="InterPro" id="IPR011990">
    <property type="entry name" value="TPR-like_helical_dom_sf"/>
</dbReference>
<feature type="domain" description="Thioredoxin" evidence="5">
    <location>
        <begin position="1"/>
        <end position="111"/>
    </location>
</feature>
<dbReference type="PANTHER" id="PTHR45663">
    <property type="entry name" value="GEO12009P1"/>
    <property type="match status" value="1"/>
</dbReference>
<organism evidence="6 7">
    <name type="scientific">Leptothrix cholodnii (strain ATCC 51168 / LMG 8142 / SP-6)</name>
    <name type="common">Leptothrix discophora (strain SP-6)</name>
    <dbReference type="NCBI Taxonomy" id="395495"/>
    <lineage>
        <taxon>Bacteria</taxon>
        <taxon>Pseudomonadati</taxon>
        <taxon>Pseudomonadota</taxon>
        <taxon>Betaproteobacteria</taxon>
        <taxon>Burkholderiales</taxon>
        <taxon>Sphaerotilaceae</taxon>
        <taxon>Leptothrix</taxon>
    </lineage>
</organism>
<dbReference type="GO" id="GO:0005829">
    <property type="term" value="C:cytosol"/>
    <property type="evidence" value="ECO:0007669"/>
    <property type="project" value="TreeGrafter"/>
</dbReference>
<keyword evidence="1" id="KW-0813">Transport</keyword>
<dbReference type="InterPro" id="IPR017937">
    <property type="entry name" value="Thioredoxin_CS"/>
</dbReference>
<keyword evidence="4" id="KW-0676">Redox-active center</keyword>
<dbReference type="HOGENOM" id="CLU_046120_1_1_4"/>
<evidence type="ECO:0000256" key="2">
    <source>
        <dbReference type="ARBA" id="ARBA00022982"/>
    </source>
</evidence>
<dbReference type="PROSITE" id="PS51352">
    <property type="entry name" value="THIOREDOXIN_2"/>
    <property type="match status" value="1"/>
</dbReference>
<name>B1XWZ3_LEPCP</name>
<dbReference type="SUPFAM" id="SSF52833">
    <property type="entry name" value="Thioredoxin-like"/>
    <property type="match status" value="1"/>
</dbReference>
<dbReference type="PROSITE" id="PS00194">
    <property type="entry name" value="THIOREDOXIN_1"/>
    <property type="match status" value="1"/>
</dbReference>
<proteinExistence type="predicted"/>
<dbReference type="GO" id="GO:0006950">
    <property type="term" value="P:response to stress"/>
    <property type="evidence" value="ECO:0007669"/>
    <property type="project" value="UniProtKB-ARBA"/>
</dbReference>
<evidence type="ECO:0000256" key="3">
    <source>
        <dbReference type="ARBA" id="ARBA00023157"/>
    </source>
</evidence>
<dbReference type="KEGG" id="lch:Lcho_0364"/>
<keyword evidence="2" id="KW-0249">Electron transport</keyword>
<dbReference type="OrthoDB" id="9790390at2"/>
<dbReference type="AlphaFoldDB" id="B1XWZ3"/>
<dbReference type="Gene3D" id="3.40.30.10">
    <property type="entry name" value="Glutaredoxin"/>
    <property type="match status" value="1"/>
</dbReference>